<dbReference type="InParanoid" id="E3KZ30"/>
<gene>
    <name evidence="1" type="ORF">PGTG_15704</name>
</gene>
<organism evidence="1 2">
    <name type="scientific">Puccinia graminis f. sp. tritici (strain CRL 75-36-700-3 / race SCCL)</name>
    <name type="common">Black stem rust fungus</name>
    <dbReference type="NCBI Taxonomy" id="418459"/>
    <lineage>
        <taxon>Eukaryota</taxon>
        <taxon>Fungi</taxon>
        <taxon>Dikarya</taxon>
        <taxon>Basidiomycota</taxon>
        <taxon>Pucciniomycotina</taxon>
        <taxon>Pucciniomycetes</taxon>
        <taxon>Pucciniales</taxon>
        <taxon>Pucciniaceae</taxon>
        <taxon>Puccinia</taxon>
    </lineage>
</organism>
<evidence type="ECO:0000313" key="2">
    <source>
        <dbReference type="Proteomes" id="UP000008783"/>
    </source>
</evidence>
<accession>E3KZ30</accession>
<name>E3KZ30_PUCGT</name>
<sequence length="314" mass="35526">MCYPQPSQEELQRLIEIFSDEQETPQVPGRQITWQNIKPALGFKGWFSIPVKQPETLYLSDEVCCKIFQGIDTVELMLASSWESNNKSSVAAWINSILQPILALFEGKINSNANGRVREDRGLSGACVDFTYTVLDLCIVVVAQSKFEDPKDDAAQLMFELKGAQQSNKSKGFPLRTINGLLCSRDSWEIWSCDVNGDCSRSQPLPMTNHSKDVSLKNLRFLFEVVYHIFFEAYIGAIEALINRSEMHLPAKSHQWQASLHLGTDAFNMARVAKDNVQFHEAIKKLQESFELLPDEHDRELGGYLEAFKSAISK</sequence>
<dbReference type="OrthoDB" id="5418029at2759"/>
<reference key="1">
    <citation type="submission" date="2007-01" db="EMBL/GenBank/DDBJ databases">
        <title>The Genome Sequence of Puccinia graminis f. sp. tritici Strain CRL 75-36-700-3.</title>
        <authorList>
            <consortium name="The Broad Institute Genome Sequencing Platform"/>
            <person name="Birren B."/>
            <person name="Lander E."/>
            <person name="Galagan J."/>
            <person name="Nusbaum C."/>
            <person name="Devon K."/>
            <person name="Cuomo C."/>
            <person name="Jaffe D."/>
            <person name="Butler J."/>
            <person name="Alvarez P."/>
            <person name="Gnerre S."/>
            <person name="Grabherr M."/>
            <person name="Mauceli E."/>
            <person name="Brockman W."/>
            <person name="Young S."/>
            <person name="LaButti K."/>
            <person name="Sykes S."/>
            <person name="DeCaprio D."/>
            <person name="Crawford M."/>
            <person name="Koehrsen M."/>
            <person name="Engels R."/>
            <person name="Montgomery P."/>
            <person name="Pearson M."/>
            <person name="Howarth C."/>
            <person name="Larson L."/>
            <person name="White J."/>
            <person name="Zeng Q."/>
            <person name="Kodira C."/>
            <person name="Yandava C."/>
            <person name="Alvarado L."/>
            <person name="O'Leary S."/>
            <person name="Szabo L."/>
            <person name="Dean R."/>
            <person name="Schein J."/>
        </authorList>
    </citation>
    <scope>NUCLEOTIDE SEQUENCE</scope>
    <source>
        <strain>CRL 75-36-700-3</strain>
    </source>
</reference>
<dbReference type="HOGENOM" id="CLU_076952_0_0_1"/>
<dbReference type="AlphaFoldDB" id="E3KZ30"/>
<proteinExistence type="predicted"/>
<dbReference type="EMBL" id="DS178323">
    <property type="protein sequence ID" value="EFP89555.2"/>
    <property type="molecule type" value="Genomic_DNA"/>
</dbReference>
<protein>
    <submittedName>
        <fullName evidence="1">Uncharacterized protein</fullName>
    </submittedName>
</protein>
<dbReference type="VEuPathDB" id="FungiDB:PGTG_15704"/>
<dbReference type="Proteomes" id="UP000008783">
    <property type="component" value="Unassembled WGS sequence"/>
</dbReference>
<keyword evidence="2" id="KW-1185">Reference proteome</keyword>
<dbReference type="KEGG" id="pgr:PGTG_15704"/>
<dbReference type="RefSeq" id="XP_003333974.2">
    <property type="nucleotide sequence ID" value="XM_003333926.2"/>
</dbReference>
<dbReference type="GeneID" id="10547524"/>
<reference evidence="2" key="2">
    <citation type="journal article" date="2011" name="Proc. Natl. Acad. Sci. U.S.A.">
        <title>Obligate biotrophy features unraveled by the genomic analysis of rust fungi.</title>
        <authorList>
            <person name="Duplessis S."/>
            <person name="Cuomo C.A."/>
            <person name="Lin Y.-C."/>
            <person name="Aerts A."/>
            <person name="Tisserant E."/>
            <person name="Veneault-Fourrey C."/>
            <person name="Joly D.L."/>
            <person name="Hacquard S."/>
            <person name="Amselem J."/>
            <person name="Cantarel B.L."/>
            <person name="Chiu R."/>
            <person name="Coutinho P.M."/>
            <person name="Feau N."/>
            <person name="Field M."/>
            <person name="Frey P."/>
            <person name="Gelhaye E."/>
            <person name="Goldberg J."/>
            <person name="Grabherr M.G."/>
            <person name="Kodira C.D."/>
            <person name="Kohler A."/>
            <person name="Kuees U."/>
            <person name="Lindquist E.A."/>
            <person name="Lucas S.M."/>
            <person name="Mago R."/>
            <person name="Mauceli E."/>
            <person name="Morin E."/>
            <person name="Murat C."/>
            <person name="Pangilinan J.L."/>
            <person name="Park R."/>
            <person name="Pearson M."/>
            <person name="Quesneville H."/>
            <person name="Rouhier N."/>
            <person name="Sakthikumar S."/>
            <person name="Salamov A.A."/>
            <person name="Schmutz J."/>
            <person name="Selles B."/>
            <person name="Shapiro H."/>
            <person name="Tanguay P."/>
            <person name="Tuskan G.A."/>
            <person name="Henrissat B."/>
            <person name="Van de Peer Y."/>
            <person name="Rouze P."/>
            <person name="Ellis J.G."/>
            <person name="Dodds P.N."/>
            <person name="Schein J.E."/>
            <person name="Zhong S."/>
            <person name="Hamelin R.C."/>
            <person name="Grigoriev I.V."/>
            <person name="Szabo L.J."/>
            <person name="Martin F."/>
        </authorList>
    </citation>
    <scope>NUCLEOTIDE SEQUENCE [LARGE SCALE GENOMIC DNA]</scope>
    <source>
        <strain evidence="2">CRL 75-36-700-3 / race SCCL</strain>
    </source>
</reference>
<evidence type="ECO:0000313" key="1">
    <source>
        <dbReference type="EMBL" id="EFP89555.2"/>
    </source>
</evidence>